<organism evidence="2">
    <name type="scientific">Tanacetum cinerariifolium</name>
    <name type="common">Dalmatian daisy</name>
    <name type="synonym">Chrysanthemum cinerariifolium</name>
    <dbReference type="NCBI Taxonomy" id="118510"/>
    <lineage>
        <taxon>Eukaryota</taxon>
        <taxon>Viridiplantae</taxon>
        <taxon>Streptophyta</taxon>
        <taxon>Embryophyta</taxon>
        <taxon>Tracheophyta</taxon>
        <taxon>Spermatophyta</taxon>
        <taxon>Magnoliopsida</taxon>
        <taxon>eudicotyledons</taxon>
        <taxon>Gunneridae</taxon>
        <taxon>Pentapetalae</taxon>
        <taxon>asterids</taxon>
        <taxon>campanulids</taxon>
        <taxon>Asterales</taxon>
        <taxon>Asteraceae</taxon>
        <taxon>Asteroideae</taxon>
        <taxon>Anthemideae</taxon>
        <taxon>Anthemidinae</taxon>
        <taxon>Tanacetum</taxon>
    </lineage>
</organism>
<gene>
    <name evidence="2" type="ORF">Tci_054572</name>
</gene>
<name>A0A6L2NDF1_TANCI</name>
<dbReference type="EMBL" id="BKCJ010008510">
    <property type="protein sequence ID" value="GEU82594.1"/>
    <property type="molecule type" value="Genomic_DNA"/>
</dbReference>
<comment type="caution">
    <text evidence="2">The sequence shown here is derived from an EMBL/GenBank/DDBJ whole genome shotgun (WGS) entry which is preliminary data.</text>
</comment>
<reference evidence="2" key="1">
    <citation type="journal article" date="2019" name="Sci. Rep.">
        <title>Draft genome of Tanacetum cinerariifolium, the natural source of mosquito coil.</title>
        <authorList>
            <person name="Yamashiro T."/>
            <person name="Shiraishi A."/>
            <person name="Satake H."/>
            <person name="Nakayama K."/>
        </authorList>
    </citation>
    <scope>NUCLEOTIDE SEQUENCE</scope>
</reference>
<feature type="compositionally biased region" description="Polar residues" evidence="1">
    <location>
        <begin position="377"/>
        <end position="393"/>
    </location>
</feature>
<feature type="region of interest" description="Disordered" evidence="1">
    <location>
        <begin position="264"/>
        <end position="289"/>
    </location>
</feature>
<dbReference type="AlphaFoldDB" id="A0A6L2NDF1"/>
<sequence length="604" mass="69342">MIQRDVLFYLRNCGSFNDIHPHFDDDPLSGSTTYSAHSLLEEFADELALITYPLGEDSDFKDLIDQTDLANRDDLFVDPTPEMDDDFPSPDNEDKVFKPGILIHEKSVTIITRVAQEKKLAVSYASLLFEDFNPSIYELLVFKEVPNSMRLLLFSFENEEKVFKPGIYTSKKTGVRGMSIRFAPTGWCWIEEAPRCSLHRVNGIPVAFVARSKRYHIAPFEDLNGVPIALVARFRVISKSMDKIFVSHGGLKCSTSNCGPKPTCNKKNDRMSRTPSRNMKNKVESQPRKVNKKNRVVEPICDVDVKHSLLKGISELICATCCLECSLVYGLQMFETYDREPLSAHELFPVDAAPRAVDLVNLPMSTSIDQDDPSASIPLTQEQENSPNISQGFEESPKTPHFHDDPLYESFQEDLTSQGSSLNVKYSGTSHWSPKRQSFYGHASNMTLSKYVYSRRRIIAVIRLKIMKKYDYGHLEEIEVRRDDQKLCTFREGDFKRLCLQDIEDMLLLLVQQNMNNLTIDERYDLNVALRMYTRRIVIQMRVEDLQLDPHGIIYVDQYRRKRLIHGNELHKFSNGTLNDVRSALHDIVAEIRMEYLPLRNGVT</sequence>
<evidence type="ECO:0000256" key="1">
    <source>
        <dbReference type="SAM" id="MobiDB-lite"/>
    </source>
</evidence>
<feature type="region of interest" description="Disordered" evidence="1">
    <location>
        <begin position="365"/>
        <end position="399"/>
    </location>
</feature>
<evidence type="ECO:0000313" key="2">
    <source>
        <dbReference type="EMBL" id="GEU82594.1"/>
    </source>
</evidence>
<protein>
    <submittedName>
        <fullName evidence="2">Uncharacterized protein</fullName>
    </submittedName>
</protein>
<accession>A0A6L2NDF1</accession>
<proteinExistence type="predicted"/>